<evidence type="ECO:0000313" key="1">
    <source>
        <dbReference type="EMBL" id="MBD1384179.1"/>
    </source>
</evidence>
<dbReference type="RefSeq" id="WP_191174072.1">
    <property type="nucleotide sequence ID" value="NZ_JACWMW010000001.1"/>
</dbReference>
<protein>
    <submittedName>
        <fullName evidence="1">Uncharacterized protein</fullName>
    </submittedName>
</protein>
<sequence length="123" mass="14044">MVTTLTTNPQISTLSDVFSTQNGAVYQCDAERCWYVDFAGKVAKFDYRCLLKLKKAVYNVDIEAKLLDSSKKPDIEIIFICACDHTYILTLLQIIALKEILEGTFVMLQLNNIIQDRLYRVAL</sequence>
<dbReference type="EMBL" id="JACWMW010000001">
    <property type="protein sequence ID" value="MBD1384179.1"/>
    <property type="molecule type" value="Genomic_DNA"/>
</dbReference>
<organism evidence="1 2">
    <name type="scientific">Mucilaginibacter rigui</name>
    <dbReference type="NCBI Taxonomy" id="534635"/>
    <lineage>
        <taxon>Bacteria</taxon>
        <taxon>Pseudomonadati</taxon>
        <taxon>Bacteroidota</taxon>
        <taxon>Sphingobacteriia</taxon>
        <taxon>Sphingobacteriales</taxon>
        <taxon>Sphingobacteriaceae</taxon>
        <taxon>Mucilaginibacter</taxon>
    </lineage>
</organism>
<reference evidence="1 2" key="1">
    <citation type="submission" date="2020-09" db="EMBL/GenBank/DDBJ databases">
        <title>Novel species of Mucilaginibacter isolated from a glacier on the Tibetan Plateau.</title>
        <authorList>
            <person name="Liu Q."/>
            <person name="Xin Y.-H."/>
        </authorList>
    </citation>
    <scope>NUCLEOTIDE SEQUENCE [LARGE SCALE GENOMIC DNA]</scope>
    <source>
        <strain evidence="1 2">CGMCC 1.13878</strain>
    </source>
</reference>
<name>A0ABR7X0R3_9SPHI</name>
<proteinExistence type="predicted"/>
<accession>A0ABR7X0R3</accession>
<keyword evidence="2" id="KW-1185">Reference proteome</keyword>
<gene>
    <name evidence="1" type="ORF">IDJ75_02725</name>
</gene>
<evidence type="ECO:0000313" key="2">
    <source>
        <dbReference type="Proteomes" id="UP000618754"/>
    </source>
</evidence>
<dbReference type="Proteomes" id="UP000618754">
    <property type="component" value="Unassembled WGS sequence"/>
</dbReference>
<comment type="caution">
    <text evidence="1">The sequence shown here is derived from an EMBL/GenBank/DDBJ whole genome shotgun (WGS) entry which is preliminary data.</text>
</comment>